<dbReference type="AlphaFoldDB" id="A0A5P1EGF8"/>
<evidence type="ECO:0008006" key="3">
    <source>
        <dbReference type="Google" id="ProtNLM"/>
    </source>
</evidence>
<dbReference type="Gramene" id="ONK63150">
    <property type="protein sequence ID" value="ONK63150"/>
    <property type="gene ID" value="A4U43_C07F11930"/>
</dbReference>
<proteinExistence type="predicted"/>
<evidence type="ECO:0000313" key="1">
    <source>
        <dbReference type="EMBL" id="ONK63150.1"/>
    </source>
</evidence>
<protein>
    <recommendedName>
        <fullName evidence="3">DUF952 domain-containing protein</fullName>
    </recommendedName>
</protein>
<gene>
    <name evidence="1" type="ORF">A4U43_C07F11930</name>
</gene>
<accession>A0A5P1EGF8</accession>
<dbReference type="EMBL" id="CM007387">
    <property type="protein sequence ID" value="ONK63150.1"/>
    <property type="molecule type" value="Genomic_DNA"/>
</dbReference>
<dbReference type="Pfam" id="PF06108">
    <property type="entry name" value="DUF952"/>
    <property type="match status" value="1"/>
</dbReference>
<name>A0A5P1EGF8_ASPOF</name>
<keyword evidence="2" id="KW-1185">Reference proteome</keyword>
<dbReference type="SUPFAM" id="SSF56399">
    <property type="entry name" value="ADP-ribosylation"/>
    <property type="match status" value="1"/>
</dbReference>
<dbReference type="OMA" id="EYVYRIS"/>
<reference evidence="2" key="1">
    <citation type="journal article" date="2017" name="Nat. Commun.">
        <title>The asparagus genome sheds light on the origin and evolution of a young Y chromosome.</title>
        <authorList>
            <person name="Harkess A."/>
            <person name="Zhou J."/>
            <person name="Xu C."/>
            <person name="Bowers J.E."/>
            <person name="Van der Hulst R."/>
            <person name="Ayyampalayam S."/>
            <person name="Mercati F."/>
            <person name="Riccardi P."/>
            <person name="McKain M.R."/>
            <person name="Kakrana A."/>
            <person name="Tang H."/>
            <person name="Ray J."/>
            <person name="Groenendijk J."/>
            <person name="Arikit S."/>
            <person name="Mathioni S.M."/>
            <person name="Nakano M."/>
            <person name="Shan H."/>
            <person name="Telgmann-Rauber A."/>
            <person name="Kanno A."/>
            <person name="Yue Z."/>
            <person name="Chen H."/>
            <person name="Li W."/>
            <person name="Chen Y."/>
            <person name="Xu X."/>
            <person name="Zhang Y."/>
            <person name="Luo S."/>
            <person name="Chen H."/>
            <person name="Gao J."/>
            <person name="Mao Z."/>
            <person name="Pires J.C."/>
            <person name="Luo M."/>
            <person name="Kudrna D."/>
            <person name="Wing R.A."/>
            <person name="Meyers B.C."/>
            <person name="Yi K."/>
            <person name="Kong H."/>
            <person name="Lavrijsen P."/>
            <person name="Sunseri F."/>
            <person name="Falavigna A."/>
            <person name="Ye Y."/>
            <person name="Leebens-Mack J.H."/>
            <person name="Chen G."/>
        </authorList>
    </citation>
    <scope>NUCLEOTIDE SEQUENCE [LARGE SCALE GENOMIC DNA]</scope>
    <source>
        <strain evidence="2">cv. DH0086</strain>
    </source>
</reference>
<sequence length="130" mass="14678">MAAIDEKKEEFVYRISPVDEWEELQNTGTTLGREIDRSTGCIHLSSLHQVKMTLNNFFEGRDDLFLLQVATSELGEGLIYEKADDSNFFPHFYGPSRSFNPLPLKAVTKAEKLALVNGEFTCSLLNQESS</sequence>
<dbReference type="OrthoDB" id="3335358at2759"/>
<dbReference type="PANTHER" id="PTHR34129:SF1">
    <property type="entry name" value="DUF952 DOMAIN-CONTAINING PROTEIN"/>
    <property type="match status" value="1"/>
</dbReference>
<dbReference type="InterPro" id="IPR009297">
    <property type="entry name" value="DUF952"/>
</dbReference>
<evidence type="ECO:0000313" key="2">
    <source>
        <dbReference type="Proteomes" id="UP000243459"/>
    </source>
</evidence>
<dbReference type="PANTHER" id="PTHR34129">
    <property type="entry name" value="BLR1139 PROTEIN"/>
    <property type="match status" value="1"/>
</dbReference>
<dbReference type="Proteomes" id="UP000243459">
    <property type="component" value="Chromosome 7"/>
</dbReference>
<organism evidence="1 2">
    <name type="scientific">Asparagus officinalis</name>
    <name type="common">Garden asparagus</name>
    <dbReference type="NCBI Taxonomy" id="4686"/>
    <lineage>
        <taxon>Eukaryota</taxon>
        <taxon>Viridiplantae</taxon>
        <taxon>Streptophyta</taxon>
        <taxon>Embryophyta</taxon>
        <taxon>Tracheophyta</taxon>
        <taxon>Spermatophyta</taxon>
        <taxon>Magnoliopsida</taxon>
        <taxon>Liliopsida</taxon>
        <taxon>Asparagales</taxon>
        <taxon>Asparagaceae</taxon>
        <taxon>Asparagoideae</taxon>
        <taxon>Asparagus</taxon>
    </lineage>
</organism>
<dbReference type="Gene3D" id="3.20.170.20">
    <property type="entry name" value="Protein of unknown function DUF952"/>
    <property type="match status" value="1"/>
</dbReference>